<gene>
    <name evidence="1" type="ORF">E6O51_01940</name>
</gene>
<dbReference type="AlphaFoldDB" id="A0A4S4AVR9"/>
<dbReference type="Proteomes" id="UP000307956">
    <property type="component" value="Unassembled WGS sequence"/>
</dbReference>
<evidence type="ECO:0000313" key="1">
    <source>
        <dbReference type="EMBL" id="THF64109.1"/>
    </source>
</evidence>
<organism evidence="1 2">
    <name type="scientific">Pseudothauera rhizosphaerae</name>
    <dbReference type="NCBI Taxonomy" id="2565932"/>
    <lineage>
        <taxon>Bacteria</taxon>
        <taxon>Pseudomonadati</taxon>
        <taxon>Pseudomonadota</taxon>
        <taxon>Betaproteobacteria</taxon>
        <taxon>Rhodocyclales</taxon>
        <taxon>Zoogloeaceae</taxon>
        <taxon>Pseudothauera</taxon>
    </lineage>
</organism>
<evidence type="ECO:0000313" key="2">
    <source>
        <dbReference type="Proteomes" id="UP000307956"/>
    </source>
</evidence>
<sequence length="848" mass="93971">MPNLTSIGVGAPNVDYHYQDGKIQSTKQEGGVSGFLGRMWNALTRSPAQKHANREAVREYIGQVAQRFGLSSAKQVQRALSGHLVKGNPLSSTQIAILNQSIPKRNEIMSTDERLGVALMRLGTGKPIDDFGKLLASPCKQGAWQAVKDELRKFDELTAKLSPEEKARAVEKLEKQIVKYLQENNLTDIQVFDFKAKVLEPLFKGELHRVYEPGRDLTTPQSEKTSSSQGALRTAFGNSSAMVLAQAAKETSTLHTLQPDTAQRARNLFGTLREYAAKATTKEQMAVLKEVMGLMNKGFSPGIAGIGRFDGKGTLPPWDPAWTKTGFKVGESLNHPDNQTAQANLLAMLNYFEVHAGEYLDKETTNVHQQDLRSLQVHGTLGQVLNDIVYEGRLDQGCRDELLGMLQERGVFLSGQGDKDEFVKFKDQLRQSPLLMELKNAEVVKGMQDAIGKTLEPLRPPDIDDGEWDRLKTLVGARVGASLTRDGEEISGARGRFALGPSVSSNAKKAFDGFSRDLSNRSAPVNNCMDLPDGKLDDEALDRVGNLVTGTSRDKVDEFVQLIKDTDLLGHGMRPITVQREYTLPTRMREGIEDPLELLSGLQTDTDEDKALLKTFTDHVKTLIQQPEGQRSEEIKTGIQAMKDEIAKTTIKDKQGREHTLGDVAQDLSIANLIHSHELRTLCSISGTTTDIGLALRCQMGPQLLREHLTPLLEYARGNRTDLPDMTRELFTSISFFMQSGQYHTPAEVLGGLFITAIAVQDPKLFNPDNPKDLRDGYSRLLGGLAKSPEKFFSVPDGDQDSFRERIGEQGRELERTQIEQIKQRLNSEHLSSFEAPPAFGRRQSLDL</sequence>
<name>A0A4S4AVR9_9RHOO</name>
<dbReference type="RefSeq" id="WP_136383300.1">
    <property type="nucleotide sequence ID" value="NZ_SSOD01000002.1"/>
</dbReference>
<dbReference type="OrthoDB" id="9880027at2"/>
<protein>
    <submittedName>
        <fullName evidence="1">Uncharacterized protein</fullName>
    </submittedName>
</protein>
<dbReference type="EMBL" id="SSOD01000002">
    <property type="protein sequence ID" value="THF64109.1"/>
    <property type="molecule type" value="Genomic_DNA"/>
</dbReference>
<proteinExistence type="predicted"/>
<comment type="caution">
    <text evidence="1">The sequence shown here is derived from an EMBL/GenBank/DDBJ whole genome shotgun (WGS) entry which is preliminary data.</text>
</comment>
<accession>A0A4S4AVR9</accession>
<keyword evidence="2" id="KW-1185">Reference proteome</keyword>
<reference evidence="1 2" key="1">
    <citation type="submission" date="2019-04" db="EMBL/GenBank/DDBJ databases">
        <title>Azoarcus rhizosphaerae sp. nov. isolated from rhizosphere of Ficus religiosa.</title>
        <authorList>
            <person name="Lin S.-Y."/>
            <person name="Hameed A."/>
            <person name="Hsu Y.-H."/>
            <person name="Young C.-C."/>
        </authorList>
    </citation>
    <scope>NUCLEOTIDE SEQUENCE [LARGE SCALE GENOMIC DNA]</scope>
    <source>
        <strain evidence="1 2">CC-YHH848</strain>
    </source>
</reference>